<dbReference type="AlphaFoldDB" id="Q30S01"/>
<proteinExistence type="predicted"/>
<dbReference type="EMBL" id="CP000153">
    <property type="protein sequence ID" value="ABB44230.1"/>
    <property type="molecule type" value="Genomic_DNA"/>
</dbReference>
<protein>
    <submittedName>
        <fullName evidence="1">Uncharacterized protein</fullName>
    </submittedName>
</protein>
<dbReference type="RefSeq" id="WP_011372582.1">
    <property type="nucleotide sequence ID" value="NC_007575.1"/>
</dbReference>
<evidence type="ECO:0000313" key="1">
    <source>
        <dbReference type="EMBL" id="ABB44230.1"/>
    </source>
</evidence>
<dbReference type="HOGENOM" id="CLU_2107725_0_0_7"/>
<dbReference type="Proteomes" id="UP000002714">
    <property type="component" value="Chromosome"/>
</dbReference>
<reference evidence="1 2" key="1">
    <citation type="journal article" date="2008" name="Appl. Environ. Microbiol.">
        <title>Genome of the epsilonproteobacterial chemolithoautotroph Sulfurimonas denitrificans.</title>
        <authorList>
            <person name="Sievert S.M."/>
            <person name="Scott K.M."/>
            <person name="Klotz M.G."/>
            <person name="Chain P.S.G."/>
            <person name="Hauser L.J."/>
            <person name="Hemp J."/>
            <person name="Huegler M."/>
            <person name="Land M."/>
            <person name="Lapidus A."/>
            <person name="Larimer F.W."/>
            <person name="Lucas S."/>
            <person name="Malfatti S.A."/>
            <person name="Meyer F."/>
            <person name="Paulsen I.T."/>
            <person name="Ren Q."/>
            <person name="Simon J."/>
            <person name="Bailey K."/>
            <person name="Diaz E."/>
            <person name="Fitzpatrick K.A."/>
            <person name="Glover B."/>
            <person name="Gwatney N."/>
            <person name="Korajkic A."/>
            <person name="Long A."/>
            <person name="Mobberley J.M."/>
            <person name="Pantry S.N."/>
            <person name="Pazder G."/>
            <person name="Peterson S."/>
            <person name="Quintanilla J.D."/>
            <person name="Sprinkle R."/>
            <person name="Stephens J."/>
            <person name="Thomas P."/>
            <person name="Vaughn R."/>
            <person name="Weber M.J."/>
            <person name="Wooten L.L."/>
        </authorList>
    </citation>
    <scope>NUCLEOTIDE SEQUENCE [LARGE SCALE GENOMIC DNA]</scope>
    <source>
        <strain evidence="2">ATCC 33889 / DSM 1251</strain>
    </source>
</reference>
<dbReference type="KEGG" id="tdn:Suden_0952"/>
<keyword evidence="2" id="KW-1185">Reference proteome</keyword>
<sequence length="115" mass="13486">MAFLFDKFKNMFKEKTGEEFTKNEKEYVIIYFANSNPKSSSKTIFYGAMCCLRAFYPLPVVKAMIQGEVKKAFQKEKAPKRIKKLYKEFAEIIFNAAMEKNINNNIKRDEKSKSL</sequence>
<organism evidence="1 2">
    <name type="scientific">Sulfurimonas denitrificans (strain ATCC 33889 / DSM 1251)</name>
    <name type="common">Thiomicrospira denitrificans (strain ATCC 33889 / DSM 1251)</name>
    <dbReference type="NCBI Taxonomy" id="326298"/>
    <lineage>
        <taxon>Bacteria</taxon>
        <taxon>Pseudomonadati</taxon>
        <taxon>Campylobacterota</taxon>
        <taxon>Epsilonproteobacteria</taxon>
        <taxon>Campylobacterales</taxon>
        <taxon>Sulfurimonadaceae</taxon>
        <taxon>Sulfurimonas</taxon>
    </lineage>
</organism>
<gene>
    <name evidence="1" type="ordered locus">Suden_0952</name>
</gene>
<evidence type="ECO:0000313" key="2">
    <source>
        <dbReference type="Proteomes" id="UP000002714"/>
    </source>
</evidence>
<dbReference type="STRING" id="326298.Suden_0952"/>
<name>Q30S01_SULDN</name>
<accession>Q30S01</accession>